<dbReference type="EMBL" id="FNRY01000001">
    <property type="protein sequence ID" value="SEB42473.1"/>
    <property type="molecule type" value="Genomic_DNA"/>
</dbReference>
<organism evidence="2 3">
    <name type="scientific">Paramicrobacterium humi</name>
    <dbReference type="NCBI Taxonomy" id="640635"/>
    <lineage>
        <taxon>Bacteria</taxon>
        <taxon>Bacillati</taxon>
        <taxon>Actinomycetota</taxon>
        <taxon>Actinomycetes</taxon>
        <taxon>Micrococcales</taxon>
        <taxon>Microbacteriaceae</taxon>
        <taxon>Paramicrobacterium</taxon>
    </lineage>
</organism>
<dbReference type="AlphaFoldDB" id="A0A1H4J884"/>
<evidence type="ECO:0008006" key="4">
    <source>
        <dbReference type="Google" id="ProtNLM"/>
    </source>
</evidence>
<dbReference type="STRING" id="640635.SAMN04489806_0550"/>
<gene>
    <name evidence="2" type="ORF">SAMN04489806_0550</name>
</gene>
<accession>A0A1H4J884</accession>
<feature type="transmembrane region" description="Helical" evidence="1">
    <location>
        <begin position="78"/>
        <end position="101"/>
    </location>
</feature>
<dbReference type="NCBIfam" id="NF038065">
    <property type="entry name" value="Pr6Pr"/>
    <property type="match status" value="1"/>
</dbReference>
<protein>
    <recommendedName>
        <fullName evidence="4">FAR-17a/AIG1-like protein</fullName>
    </recommendedName>
</protein>
<dbReference type="Proteomes" id="UP000199183">
    <property type="component" value="Unassembled WGS sequence"/>
</dbReference>
<keyword evidence="3" id="KW-1185">Reference proteome</keyword>
<name>A0A1H4J884_9MICO</name>
<dbReference type="InterPro" id="IPR049713">
    <property type="entry name" value="Pr6Pr-like"/>
</dbReference>
<feature type="transmembrane region" description="Helical" evidence="1">
    <location>
        <begin position="107"/>
        <end position="126"/>
    </location>
</feature>
<proteinExistence type="predicted"/>
<keyword evidence="1" id="KW-0812">Transmembrane</keyword>
<feature type="transmembrane region" description="Helical" evidence="1">
    <location>
        <begin position="178"/>
        <end position="199"/>
    </location>
</feature>
<evidence type="ECO:0000313" key="3">
    <source>
        <dbReference type="Proteomes" id="UP000199183"/>
    </source>
</evidence>
<keyword evidence="1" id="KW-0472">Membrane</keyword>
<keyword evidence="1" id="KW-1133">Transmembrane helix</keyword>
<reference evidence="2 3" key="1">
    <citation type="submission" date="2016-10" db="EMBL/GenBank/DDBJ databases">
        <authorList>
            <person name="de Groot N.N."/>
        </authorList>
    </citation>
    <scope>NUCLEOTIDE SEQUENCE [LARGE SCALE GENOMIC DNA]</scope>
    <source>
        <strain evidence="2 3">DSM 21799</strain>
    </source>
</reference>
<sequence>MRTRVGVVRVIVACTLIAAIFTELVRTAETDSLDVAQHAANYFSYFTTMSNSVTALTLAAGAWFAFRRAADPPWYDRVFSSAVTYMLTTGAVYNIALRAVATNGDSWANEVLHVFGALFVASAWVAKPGKPLLPWRRVAGITAVPLVWLGYTMVRGVVTGWYPYAFLDPGQPGGYATVLGYVGIVAGIIMTVACGVVAASRPLRRRAQSSRNRATAASSWSMRGAPVARNSSAPAAERMMIVGVDRMPSATASVSNRTTSLSVVRSCGTSRCASASVARADAHGAQNAEVYSTSSMPRSTSRGPDLFPQPARLSLSLAIRSRSRRISSASHAMRVSRSTVRSLAIADSSRRPASSVRATS</sequence>
<feature type="transmembrane region" description="Helical" evidence="1">
    <location>
        <begin position="138"/>
        <end position="158"/>
    </location>
</feature>
<evidence type="ECO:0000313" key="2">
    <source>
        <dbReference type="EMBL" id="SEB42473.1"/>
    </source>
</evidence>
<feature type="transmembrane region" description="Helical" evidence="1">
    <location>
        <begin position="43"/>
        <end position="66"/>
    </location>
</feature>
<evidence type="ECO:0000256" key="1">
    <source>
        <dbReference type="SAM" id="Phobius"/>
    </source>
</evidence>